<evidence type="ECO:0000259" key="1">
    <source>
        <dbReference type="Pfam" id="PF14244"/>
    </source>
</evidence>
<comment type="caution">
    <text evidence="2">The sequence shown here is derived from an EMBL/GenBank/DDBJ whole genome shotgun (WGS) entry which is preliminary data.</text>
</comment>
<dbReference type="AlphaFoldDB" id="A0ABD1BVH9"/>
<gene>
    <name evidence="2" type="ORF">V5N11_011014</name>
</gene>
<evidence type="ECO:0000313" key="3">
    <source>
        <dbReference type="Proteomes" id="UP001558713"/>
    </source>
</evidence>
<feature type="domain" description="Retrotransposon Copia-like N-terminal" evidence="1">
    <location>
        <begin position="27"/>
        <end position="73"/>
    </location>
</feature>
<reference evidence="2 3" key="1">
    <citation type="submission" date="2024-04" db="EMBL/GenBank/DDBJ databases">
        <title>Genome assembly C_amara_ONT_v2.</title>
        <authorList>
            <person name="Yant L."/>
            <person name="Moore C."/>
            <person name="Slenker M."/>
        </authorList>
    </citation>
    <scope>NUCLEOTIDE SEQUENCE [LARGE SCALE GENOMIC DNA]</scope>
    <source>
        <tissue evidence="2">Leaf</tissue>
    </source>
</reference>
<keyword evidence="3" id="KW-1185">Reference proteome</keyword>
<dbReference type="PANTHER" id="PTHR37610">
    <property type="entry name" value="CCHC-TYPE DOMAIN-CONTAINING PROTEIN"/>
    <property type="match status" value="1"/>
</dbReference>
<sequence length="125" mass="13912">MYGGAPDPPTCTMVHVSSTLSPYTLSSSDKPGTLISAVVLNSNNYIEWVKEMRNALHAKRNTCFIDETISRPADDSPDLNNWRTVNSMIIGWIRTSIDSKVKSTVTNFTSAHQLWLDLKQVLIGK</sequence>
<organism evidence="2 3">
    <name type="scientific">Cardamine amara subsp. amara</name>
    <dbReference type="NCBI Taxonomy" id="228776"/>
    <lineage>
        <taxon>Eukaryota</taxon>
        <taxon>Viridiplantae</taxon>
        <taxon>Streptophyta</taxon>
        <taxon>Embryophyta</taxon>
        <taxon>Tracheophyta</taxon>
        <taxon>Spermatophyta</taxon>
        <taxon>Magnoliopsida</taxon>
        <taxon>eudicotyledons</taxon>
        <taxon>Gunneridae</taxon>
        <taxon>Pentapetalae</taxon>
        <taxon>rosids</taxon>
        <taxon>malvids</taxon>
        <taxon>Brassicales</taxon>
        <taxon>Brassicaceae</taxon>
        <taxon>Cardamineae</taxon>
        <taxon>Cardamine</taxon>
    </lineage>
</organism>
<dbReference type="Pfam" id="PF14244">
    <property type="entry name" value="Retrotran_gag_3"/>
    <property type="match status" value="1"/>
</dbReference>
<protein>
    <recommendedName>
        <fullName evidence="1">Retrotransposon Copia-like N-terminal domain-containing protein</fullName>
    </recommendedName>
</protein>
<dbReference type="Proteomes" id="UP001558713">
    <property type="component" value="Unassembled WGS sequence"/>
</dbReference>
<dbReference type="PANTHER" id="PTHR37610:SF97">
    <property type="entry name" value="RETROTRANSPOSON GAG DOMAIN-CONTAINING PROTEIN"/>
    <property type="match status" value="1"/>
</dbReference>
<proteinExistence type="predicted"/>
<dbReference type="InterPro" id="IPR029472">
    <property type="entry name" value="Copia-like_N"/>
</dbReference>
<name>A0ABD1BVH9_CARAN</name>
<dbReference type="EMBL" id="JBANAX010000134">
    <property type="protein sequence ID" value="KAL1221212.1"/>
    <property type="molecule type" value="Genomic_DNA"/>
</dbReference>
<accession>A0ABD1BVH9</accession>
<evidence type="ECO:0000313" key="2">
    <source>
        <dbReference type="EMBL" id="KAL1221212.1"/>
    </source>
</evidence>